<feature type="region of interest" description="Disordered" evidence="1">
    <location>
        <begin position="106"/>
        <end position="143"/>
    </location>
</feature>
<dbReference type="WBParaSite" id="GPUH_0002082801-mRNA-1">
    <property type="protein sequence ID" value="GPUH_0002082801-mRNA-1"/>
    <property type="gene ID" value="GPUH_0002082801"/>
</dbReference>
<evidence type="ECO:0000313" key="3">
    <source>
        <dbReference type="Proteomes" id="UP000271098"/>
    </source>
</evidence>
<name>A0A183EIL2_9BILA</name>
<gene>
    <name evidence="2" type="ORF">GPUH_LOCUS20803</name>
</gene>
<keyword evidence="3" id="KW-1185">Reference proteome</keyword>
<accession>A0A183EIL2</accession>
<feature type="compositionally biased region" description="Polar residues" evidence="1">
    <location>
        <begin position="1"/>
        <end position="16"/>
    </location>
</feature>
<feature type="region of interest" description="Disordered" evidence="1">
    <location>
        <begin position="1"/>
        <end position="24"/>
    </location>
</feature>
<dbReference type="AlphaFoldDB" id="A0A183EIL2"/>
<dbReference type="Proteomes" id="UP000271098">
    <property type="component" value="Unassembled WGS sequence"/>
</dbReference>
<sequence length="143" mass="16288">MKATSTVQATLTQTVPPNARAESDHEIITLDSDEEPSAEKEDVDSSAAFLNFFSDGVSGYSKMYDPRYRPEERPQLFAADLAEAQPCQKDFTATVNADSDLVKFRKRKQPCTEQLRRRSPKREDNHSSRRRDSPRRSHTSSKH</sequence>
<evidence type="ECO:0000313" key="4">
    <source>
        <dbReference type="WBParaSite" id="GPUH_0002082801-mRNA-1"/>
    </source>
</evidence>
<evidence type="ECO:0000256" key="1">
    <source>
        <dbReference type="SAM" id="MobiDB-lite"/>
    </source>
</evidence>
<protein>
    <submittedName>
        <fullName evidence="2 4">Uncharacterized protein</fullName>
    </submittedName>
</protein>
<reference evidence="4" key="1">
    <citation type="submission" date="2016-06" db="UniProtKB">
        <authorList>
            <consortium name="WormBaseParasite"/>
        </authorList>
    </citation>
    <scope>IDENTIFICATION</scope>
</reference>
<feature type="compositionally biased region" description="Basic and acidic residues" evidence="1">
    <location>
        <begin position="121"/>
        <end position="135"/>
    </location>
</feature>
<organism evidence="4">
    <name type="scientific">Gongylonema pulchrum</name>
    <dbReference type="NCBI Taxonomy" id="637853"/>
    <lineage>
        <taxon>Eukaryota</taxon>
        <taxon>Metazoa</taxon>
        <taxon>Ecdysozoa</taxon>
        <taxon>Nematoda</taxon>
        <taxon>Chromadorea</taxon>
        <taxon>Rhabditida</taxon>
        <taxon>Spirurina</taxon>
        <taxon>Spiruromorpha</taxon>
        <taxon>Spiruroidea</taxon>
        <taxon>Gongylonematidae</taxon>
        <taxon>Gongylonema</taxon>
    </lineage>
</organism>
<proteinExistence type="predicted"/>
<reference evidence="2 3" key="2">
    <citation type="submission" date="2018-11" db="EMBL/GenBank/DDBJ databases">
        <authorList>
            <consortium name="Pathogen Informatics"/>
        </authorList>
    </citation>
    <scope>NUCLEOTIDE SEQUENCE [LARGE SCALE GENOMIC DNA]</scope>
</reference>
<evidence type="ECO:0000313" key="2">
    <source>
        <dbReference type="EMBL" id="VDN36853.1"/>
    </source>
</evidence>
<dbReference type="EMBL" id="UYRT01091182">
    <property type="protein sequence ID" value="VDN36853.1"/>
    <property type="molecule type" value="Genomic_DNA"/>
</dbReference>